<dbReference type="Gene3D" id="1.10.10.60">
    <property type="entry name" value="Homeodomain-like"/>
    <property type="match status" value="2"/>
</dbReference>
<dbReference type="KEGG" id="cben:EG339_11550"/>
<dbReference type="SMART" id="SM00342">
    <property type="entry name" value="HTH_ARAC"/>
    <property type="match status" value="1"/>
</dbReference>
<evidence type="ECO:0000259" key="3">
    <source>
        <dbReference type="PROSITE" id="PS01124"/>
    </source>
</evidence>
<dbReference type="PANTHER" id="PTHR43280:SF34">
    <property type="entry name" value="ARAC-FAMILY TRANSCRIPTIONAL REGULATOR"/>
    <property type="match status" value="1"/>
</dbReference>
<dbReference type="EMBL" id="CP033932">
    <property type="protein sequence ID" value="AZB25168.1"/>
    <property type="molecule type" value="Genomic_DNA"/>
</dbReference>
<dbReference type="Proteomes" id="UP000271193">
    <property type="component" value="Chromosome"/>
</dbReference>
<name>A0A3G6T7K6_9FLAO</name>
<dbReference type="GO" id="GO:0003700">
    <property type="term" value="F:DNA-binding transcription factor activity"/>
    <property type="evidence" value="ECO:0007669"/>
    <property type="project" value="InterPro"/>
</dbReference>
<dbReference type="PANTHER" id="PTHR43280">
    <property type="entry name" value="ARAC-FAMILY TRANSCRIPTIONAL REGULATOR"/>
    <property type="match status" value="1"/>
</dbReference>
<dbReference type="GO" id="GO:0043565">
    <property type="term" value="F:sequence-specific DNA binding"/>
    <property type="evidence" value="ECO:0007669"/>
    <property type="project" value="InterPro"/>
</dbReference>
<organism evidence="4 5">
    <name type="scientific">Chryseobacterium bernardetii</name>
    <dbReference type="NCBI Taxonomy" id="1241978"/>
    <lineage>
        <taxon>Bacteria</taxon>
        <taxon>Pseudomonadati</taxon>
        <taxon>Bacteroidota</taxon>
        <taxon>Flavobacteriia</taxon>
        <taxon>Flavobacteriales</taxon>
        <taxon>Weeksellaceae</taxon>
        <taxon>Chryseobacterium group</taxon>
        <taxon>Chryseobacterium</taxon>
    </lineage>
</organism>
<dbReference type="SMART" id="SM00028">
    <property type="entry name" value="TPR"/>
    <property type="match status" value="4"/>
</dbReference>
<dbReference type="GeneID" id="99065446"/>
<dbReference type="PROSITE" id="PS01124">
    <property type="entry name" value="HTH_ARAC_FAMILY_2"/>
    <property type="match status" value="1"/>
</dbReference>
<dbReference type="SUPFAM" id="SSF48452">
    <property type="entry name" value="TPR-like"/>
    <property type="match status" value="1"/>
</dbReference>
<protein>
    <submittedName>
        <fullName evidence="4">AraC family transcriptional regulator</fullName>
    </submittedName>
</protein>
<evidence type="ECO:0000256" key="1">
    <source>
        <dbReference type="ARBA" id="ARBA00023125"/>
    </source>
</evidence>
<feature type="domain" description="HTH araC/xylS-type" evidence="3">
    <location>
        <begin position="454"/>
        <end position="562"/>
    </location>
</feature>
<evidence type="ECO:0000256" key="2">
    <source>
        <dbReference type="SAM" id="Phobius"/>
    </source>
</evidence>
<keyword evidence="2" id="KW-0472">Membrane</keyword>
<sequence length="574" mass="67012">MNLPKIPLLAIILLFLCEMLFAQQEKLSDFYLIQRQYDNLAENDSAALPLVDKLIRKAKLENNQMQLFLGYKDARYYSRDPLIKLKYADSAIYVAKLKKNDSLLSSAYLSKGVVYYFNLKKYKLALDEYLKAFEKNKNNKDPYYSNKINYHIGVVKSYIGYYDEALSDFQEAREFFEGEIQKNLHPNSMFGNQRGYLNTIHQMGVCYRKLGQYQKADSLIALGLSRTWKNPQFRQEYSYFLKEEGIRKFRGKDYGGAIKALQSSLPAISNIDDFAWLTVSYSYLGRSYWEQGNTSAAIKYFEKIDSIFLKHKFVLPEVRHIYEDLINYYGNQDNTAKTLYYTGQLIKVDSVLETDFVYLSTKIHREYDADRLLQKQNILQRNFWIKIGVYVIGLILISVGIFYMLLRIRSRRKVLGQNKILGINLAGGTLNSSGEREFEVRTYKSSGISYNIVQNALHKLREFESNREFLKKGVTLKSLAKKFGINQKYLQEIIQEHRGASFQMYLCKLRISYATEKLNTDEAYLKYTSKTIAEECGFSSRTNFSKVFKQLNGINFTQFVNKRKRELKTIVVPE</sequence>
<evidence type="ECO:0000313" key="4">
    <source>
        <dbReference type="EMBL" id="AZB25168.1"/>
    </source>
</evidence>
<gene>
    <name evidence="4" type="ORF">EG339_11550</name>
</gene>
<proteinExistence type="predicted"/>
<dbReference type="Pfam" id="PF13181">
    <property type="entry name" value="TPR_8"/>
    <property type="match status" value="1"/>
</dbReference>
<evidence type="ECO:0000313" key="5">
    <source>
        <dbReference type="Proteomes" id="UP000271193"/>
    </source>
</evidence>
<keyword evidence="2" id="KW-1133">Transmembrane helix</keyword>
<reference evidence="5" key="1">
    <citation type="submission" date="2018-11" db="EMBL/GenBank/DDBJ databases">
        <title>Proposal to divide the Flavobacteriaceae and reorganize its genera based on Amino Acid Identity values calculated from whole genome sequences.</title>
        <authorList>
            <person name="Nicholson A.C."/>
            <person name="Gulvik C.A."/>
            <person name="Whitney A.M."/>
            <person name="Humrighouse B.W."/>
            <person name="Bell M."/>
            <person name="Holmes B."/>
            <person name="Steigerwalt A.G."/>
            <person name="Villarma A."/>
            <person name="Sheth M."/>
            <person name="Batra D."/>
            <person name="Pryor J."/>
            <person name="Bernardet J.-F."/>
            <person name="Hugo C."/>
            <person name="Kampfer P."/>
            <person name="Newman J."/>
            <person name="McQuiston J.R."/>
        </authorList>
    </citation>
    <scope>NUCLEOTIDE SEQUENCE [LARGE SCALE GENOMIC DNA]</scope>
    <source>
        <strain evidence="5">G0229</strain>
    </source>
</reference>
<accession>A0A3G6T7K6</accession>
<dbReference type="InterPro" id="IPR011990">
    <property type="entry name" value="TPR-like_helical_dom_sf"/>
</dbReference>
<dbReference type="RefSeq" id="WP_061083920.1">
    <property type="nucleotide sequence ID" value="NZ_CP033932.1"/>
</dbReference>
<dbReference type="InterPro" id="IPR018060">
    <property type="entry name" value="HTH_AraC"/>
</dbReference>
<keyword evidence="2" id="KW-0812">Transmembrane</keyword>
<feature type="transmembrane region" description="Helical" evidence="2">
    <location>
        <begin position="383"/>
        <end position="406"/>
    </location>
</feature>
<dbReference type="Pfam" id="PF12833">
    <property type="entry name" value="HTH_18"/>
    <property type="match status" value="1"/>
</dbReference>
<dbReference type="AlphaFoldDB" id="A0A3G6T7K6"/>
<dbReference type="Gene3D" id="1.25.40.10">
    <property type="entry name" value="Tetratricopeptide repeat domain"/>
    <property type="match status" value="2"/>
</dbReference>
<keyword evidence="5" id="KW-1185">Reference proteome</keyword>
<keyword evidence="1" id="KW-0238">DNA-binding</keyword>
<dbReference type="InterPro" id="IPR019734">
    <property type="entry name" value="TPR_rpt"/>
</dbReference>